<organism evidence="2">
    <name type="scientific">marine metagenome</name>
    <dbReference type="NCBI Taxonomy" id="408172"/>
    <lineage>
        <taxon>unclassified sequences</taxon>
        <taxon>metagenomes</taxon>
        <taxon>ecological metagenomes</taxon>
    </lineage>
</organism>
<gene>
    <name evidence="2" type="ORF">METZ01_LOCUS508544</name>
</gene>
<feature type="non-terminal residue" evidence="2">
    <location>
        <position position="1"/>
    </location>
</feature>
<sequence length="83" mass="9037">PVGNQTVMRSARAFLYNPSTARLDGFAKFEVLRRTPHNTQVTFISGWAQVPRRVSKSSGRVAMKKPSDNSKPAGCTSSSRVVG</sequence>
<accession>A0A383EH68</accession>
<evidence type="ECO:0000256" key="1">
    <source>
        <dbReference type="SAM" id="MobiDB-lite"/>
    </source>
</evidence>
<protein>
    <submittedName>
        <fullName evidence="2">Uncharacterized protein</fullName>
    </submittedName>
</protein>
<evidence type="ECO:0000313" key="2">
    <source>
        <dbReference type="EMBL" id="SVE55690.1"/>
    </source>
</evidence>
<dbReference type="AlphaFoldDB" id="A0A383EH68"/>
<proteinExistence type="predicted"/>
<name>A0A383EH68_9ZZZZ</name>
<reference evidence="2" key="1">
    <citation type="submission" date="2018-05" db="EMBL/GenBank/DDBJ databases">
        <authorList>
            <person name="Lanie J.A."/>
            <person name="Ng W.-L."/>
            <person name="Kazmierczak K.M."/>
            <person name="Andrzejewski T.M."/>
            <person name="Davidsen T.M."/>
            <person name="Wayne K.J."/>
            <person name="Tettelin H."/>
            <person name="Glass J.I."/>
            <person name="Rusch D."/>
            <person name="Podicherti R."/>
            <person name="Tsui H.-C.T."/>
            <person name="Winkler M.E."/>
        </authorList>
    </citation>
    <scope>NUCLEOTIDE SEQUENCE</scope>
</reference>
<dbReference type="EMBL" id="UINC01225564">
    <property type="protein sequence ID" value="SVE55690.1"/>
    <property type="molecule type" value="Genomic_DNA"/>
</dbReference>
<feature type="region of interest" description="Disordered" evidence="1">
    <location>
        <begin position="54"/>
        <end position="83"/>
    </location>
</feature>